<organism evidence="4 5">
    <name type="scientific">Cellulomonas shaoxiangyii</name>
    <dbReference type="NCBI Taxonomy" id="2566013"/>
    <lineage>
        <taxon>Bacteria</taxon>
        <taxon>Bacillati</taxon>
        <taxon>Actinomycetota</taxon>
        <taxon>Actinomycetes</taxon>
        <taxon>Micrococcales</taxon>
        <taxon>Cellulomonadaceae</taxon>
        <taxon>Cellulomonas</taxon>
    </lineage>
</organism>
<dbReference type="EMBL" id="CP039291">
    <property type="protein sequence ID" value="QCB94919.1"/>
    <property type="molecule type" value="Genomic_DNA"/>
</dbReference>
<feature type="region of interest" description="Disordered" evidence="1">
    <location>
        <begin position="107"/>
        <end position="137"/>
    </location>
</feature>
<feature type="transmembrane region" description="Helical" evidence="2">
    <location>
        <begin position="143"/>
        <end position="168"/>
    </location>
</feature>
<feature type="compositionally biased region" description="Pro residues" evidence="1">
    <location>
        <begin position="108"/>
        <end position="127"/>
    </location>
</feature>
<proteinExistence type="predicted"/>
<feature type="region of interest" description="Disordered" evidence="1">
    <location>
        <begin position="1"/>
        <end position="73"/>
    </location>
</feature>
<feature type="transmembrane region" description="Helical" evidence="2">
    <location>
        <begin position="77"/>
        <end position="98"/>
    </location>
</feature>
<keyword evidence="2" id="KW-1133">Transmembrane helix</keyword>
<evidence type="ECO:0000256" key="1">
    <source>
        <dbReference type="SAM" id="MobiDB-lite"/>
    </source>
</evidence>
<sequence length="310" mass="31619">MRTPTRAPAPAEPRAGTRSPGRRSRPRARPPVPARTTSLAAPAPTTRGRPVPTTQRTPRPAAPPPARPAGRGDADRATVVTVLAGVLVVVAVLAAALAGPVRLASRGAPPPPPLPSLSALTPPPQPTSAPDRPVAEVTDPPEWLGPVVAVVLVVLAAAVLALVARWLLRRRWPGPPPPGDDDLGGAEGDVDETHVVTALRAGVSAAARALDDDVPPGDAVVAAWVAVEDAAASTGIVRDRAQTATEFTLDVLDGTRADPAATRALLVLYLEARFGAHPVTAADVQRARELLAVVGDGLARRADDAAGGAP</sequence>
<keyword evidence="5" id="KW-1185">Reference proteome</keyword>
<accession>A0A4P7SKU1</accession>
<gene>
    <name evidence="4" type="ORF">E5225_16455</name>
</gene>
<dbReference type="AlphaFoldDB" id="A0A4P7SKU1"/>
<dbReference type="InterPro" id="IPR025403">
    <property type="entry name" value="TgpA-like_C"/>
</dbReference>
<dbReference type="OrthoDB" id="5198230at2"/>
<dbReference type="Pfam" id="PF13559">
    <property type="entry name" value="DUF4129"/>
    <property type="match status" value="1"/>
</dbReference>
<evidence type="ECO:0000256" key="2">
    <source>
        <dbReference type="SAM" id="Phobius"/>
    </source>
</evidence>
<feature type="compositionally biased region" description="Low complexity" evidence="1">
    <location>
        <begin position="34"/>
        <end position="59"/>
    </location>
</feature>
<evidence type="ECO:0000313" key="5">
    <source>
        <dbReference type="Proteomes" id="UP000296469"/>
    </source>
</evidence>
<feature type="compositionally biased region" description="Low complexity" evidence="1">
    <location>
        <begin position="1"/>
        <end position="19"/>
    </location>
</feature>
<name>A0A4P7SKU1_9CELL</name>
<evidence type="ECO:0000259" key="3">
    <source>
        <dbReference type="Pfam" id="PF13559"/>
    </source>
</evidence>
<dbReference type="Proteomes" id="UP000296469">
    <property type="component" value="Chromosome"/>
</dbReference>
<keyword evidence="2" id="KW-0472">Membrane</keyword>
<reference evidence="4 5" key="1">
    <citation type="submission" date="2019-04" db="EMBL/GenBank/DDBJ databases">
        <title>Isolation and identification of Cellulomonas shaoxiangyii sp. Nov. isolated from feces of the Tibetan antelopes (Pantholops hodgsonii) in the Qinghai-Tibet plateau of China.</title>
        <authorList>
            <person name="Tian Z."/>
        </authorList>
    </citation>
    <scope>NUCLEOTIDE SEQUENCE [LARGE SCALE GENOMIC DNA]</scope>
    <source>
        <strain evidence="4 5">Z28</strain>
    </source>
</reference>
<keyword evidence="2" id="KW-0812">Transmembrane</keyword>
<protein>
    <submittedName>
        <fullName evidence="4">DUF4129 domain-containing protein</fullName>
    </submittedName>
</protein>
<feature type="domain" description="Protein-glutamine gamma-glutamyltransferase-like C-terminal" evidence="3">
    <location>
        <begin position="223"/>
        <end position="291"/>
    </location>
</feature>
<dbReference type="KEGG" id="celz:E5225_16455"/>
<evidence type="ECO:0000313" key="4">
    <source>
        <dbReference type="EMBL" id="QCB94919.1"/>
    </source>
</evidence>